<dbReference type="AlphaFoldDB" id="A0A813HYM8"/>
<reference evidence="1" key="1">
    <citation type="submission" date="2021-02" db="EMBL/GenBank/DDBJ databases">
        <authorList>
            <person name="Dougan E. K."/>
            <person name="Rhodes N."/>
            <person name="Thang M."/>
            <person name="Chan C."/>
        </authorList>
    </citation>
    <scope>NUCLEOTIDE SEQUENCE</scope>
</reference>
<dbReference type="Proteomes" id="UP000654075">
    <property type="component" value="Unassembled WGS sequence"/>
</dbReference>
<protein>
    <submittedName>
        <fullName evidence="1">Uncharacterized protein</fullName>
    </submittedName>
</protein>
<dbReference type="EMBL" id="CAJNNV010033317">
    <property type="protein sequence ID" value="CAE8643244.1"/>
    <property type="molecule type" value="Genomic_DNA"/>
</dbReference>
<gene>
    <name evidence="1" type="ORF">PGLA1383_LOCUS57607</name>
</gene>
<keyword evidence="2" id="KW-1185">Reference proteome</keyword>
<sequence>MVQCVDLRNHNLKRLGSYARQFQRHPDTASLLRHYASRGEETAGSNAAHVAAWLAFEASGCPCCHEGSNENSEQELREGLQNGSRPLSASALLAQLLRIRKRHGKVLKPRLRTALELLARKAGDCSCADQRKLRRVVELLEQRLHRKIQDVTWDAYAICQGVAAVVAALSGPRLKRSICSDTLEPVAQMPDEAIERLDAGLQRRLRKLLLEALACLDLSDACTVALLQPGLWCLAQLISRFEASRQAVSEARSGTQWQKLRDLLQQAGGRQCQGLVTPLTPAMPEEARQEEENLTKDARRTAQAAWAPVGRKLKTTANGVYSPNERIREIPAVGESEKDVVLTCSLCAKTITSKWILTHAGETYVIVPHNGHFSCGGKYRPPPRMKYKHDVFSQLNLCSHGKDQKDCPKSGGEAICIHQRQRRSCARCNSDRSSCIHKRRRRTCRLCKATKLHKTDQQLLELEEGEIKEAAEVGSNVMGAMGCCYLAATAVTQREARP</sequence>
<proteinExistence type="predicted"/>
<evidence type="ECO:0000313" key="2">
    <source>
        <dbReference type="Proteomes" id="UP000654075"/>
    </source>
</evidence>
<organism evidence="1 2">
    <name type="scientific">Polarella glacialis</name>
    <name type="common">Dinoflagellate</name>
    <dbReference type="NCBI Taxonomy" id="89957"/>
    <lineage>
        <taxon>Eukaryota</taxon>
        <taxon>Sar</taxon>
        <taxon>Alveolata</taxon>
        <taxon>Dinophyceae</taxon>
        <taxon>Suessiales</taxon>
        <taxon>Suessiaceae</taxon>
        <taxon>Polarella</taxon>
    </lineage>
</organism>
<name>A0A813HYM8_POLGL</name>
<evidence type="ECO:0000313" key="1">
    <source>
        <dbReference type="EMBL" id="CAE8643244.1"/>
    </source>
</evidence>
<accession>A0A813HYM8</accession>
<comment type="caution">
    <text evidence="1">The sequence shown here is derived from an EMBL/GenBank/DDBJ whole genome shotgun (WGS) entry which is preliminary data.</text>
</comment>